<keyword evidence="2" id="KW-1185">Reference proteome</keyword>
<evidence type="ECO:0008006" key="3">
    <source>
        <dbReference type="Google" id="ProtNLM"/>
    </source>
</evidence>
<evidence type="ECO:0000313" key="1">
    <source>
        <dbReference type="EMBL" id="SCB33245.1"/>
    </source>
</evidence>
<gene>
    <name evidence="1" type="ORF">GA0061102_102084</name>
</gene>
<reference evidence="2" key="1">
    <citation type="submission" date="2016-08" db="EMBL/GenBank/DDBJ databases">
        <authorList>
            <person name="Varghese N."/>
            <person name="Submissions Spin"/>
        </authorList>
    </citation>
    <scope>NUCLEOTIDE SEQUENCE [LARGE SCALE GENOMIC DNA]</scope>
    <source>
        <strain evidence="2">HAMBI 2971</strain>
    </source>
</reference>
<dbReference type="Proteomes" id="UP000199435">
    <property type="component" value="Unassembled WGS sequence"/>
</dbReference>
<dbReference type="OrthoDB" id="8115900at2"/>
<dbReference type="EMBL" id="FMAH01000020">
    <property type="protein sequence ID" value="SCB33245.1"/>
    <property type="molecule type" value="Genomic_DNA"/>
</dbReference>
<dbReference type="STRING" id="411945.GA0061102_102084"/>
<accession>A0A1C3W020</accession>
<organism evidence="1 2">
    <name type="scientific">Rhizobium miluonense</name>
    <dbReference type="NCBI Taxonomy" id="411945"/>
    <lineage>
        <taxon>Bacteria</taxon>
        <taxon>Pseudomonadati</taxon>
        <taxon>Pseudomonadota</taxon>
        <taxon>Alphaproteobacteria</taxon>
        <taxon>Hyphomicrobiales</taxon>
        <taxon>Rhizobiaceae</taxon>
        <taxon>Rhizobium/Agrobacterium group</taxon>
        <taxon>Rhizobium</taxon>
    </lineage>
</organism>
<name>A0A1C3W020_9HYPH</name>
<protein>
    <recommendedName>
        <fullName evidence="3">Flagellar FliJ protein</fullName>
    </recommendedName>
</protein>
<proteinExistence type="predicted"/>
<dbReference type="AlphaFoldDB" id="A0A1C3W020"/>
<dbReference type="RefSeq" id="WP_092851311.1">
    <property type="nucleotide sequence ID" value="NZ_FMAH01000020.1"/>
</dbReference>
<evidence type="ECO:0000313" key="2">
    <source>
        <dbReference type="Proteomes" id="UP000199435"/>
    </source>
</evidence>
<sequence>MAERNRSEKLKRLVAVQRHLERIAENELADTTRQRLEVTESMERVMDAIGSVDPVHMAFSIHYAERYGRLTIKDQQLEGIQTMIQMKVQQERTKAERLEEHMKDARALEAREADDNAVYDVIDQHFAGATPASSKVQNS</sequence>